<evidence type="ECO:0000256" key="1">
    <source>
        <dbReference type="ARBA" id="ARBA00007061"/>
    </source>
</evidence>
<dbReference type="AlphaFoldDB" id="A0A0W8F5L0"/>
<reference evidence="5" key="1">
    <citation type="journal article" date="2015" name="Proc. Natl. Acad. Sci. U.S.A.">
        <title>Networks of energetic and metabolic interactions define dynamics in microbial communities.</title>
        <authorList>
            <person name="Embree M."/>
            <person name="Liu J.K."/>
            <person name="Al-Bassam M.M."/>
            <person name="Zengler K."/>
        </authorList>
    </citation>
    <scope>NUCLEOTIDE SEQUENCE</scope>
</reference>
<dbReference type="GO" id="GO:0004421">
    <property type="term" value="F:hydroxymethylglutaryl-CoA synthase activity"/>
    <property type="evidence" value="ECO:0007669"/>
    <property type="project" value="UniProtKB-EC"/>
</dbReference>
<dbReference type="InterPro" id="IPR013746">
    <property type="entry name" value="HMG_CoA_synt_C_dom"/>
</dbReference>
<evidence type="ECO:0000313" key="5">
    <source>
        <dbReference type="EMBL" id="KUG16030.1"/>
    </source>
</evidence>
<dbReference type="GO" id="GO:0006084">
    <property type="term" value="P:acetyl-CoA metabolic process"/>
    <property type="evidence" value="ECO:0007669"/>
    <property type="project" value="InterPro"/>
</dbReference>
<evidence type="ECO:0000256" key="2">
    <source>
        <dbReference type="ARBA" id="ARBA00022679"/>
    </source>
</evidence>
<evidence type="ECO:0000259" key="3">
    <source>
        <dbReference type="Pfam" id="PF01154"/>
    </source>
</evidence>
<keyword evidence="5" id="KW-0012">Acyltransferase</keyword>
<dbReference type="EMBL" id="LNQE01001517">
    <property type="protein sequence ID" value="KUG16030.1"/>
    <property type="molecule type" value="Genomic_DNA"/>
</dbReference>
<feature type="domain" description="Hydroxymethylglutaryl-coenzyme A synthase C-terminal" evidence="4">
    <location>
        <begin position="203"/>
        <end position="430"/>
    </location>
</feature>
<dbReference type="PANTHER" id="PTHR43323">
    <property type="entry name" value="3-HYDROXY-3-METHYLGLUTARYL COENZYME A SYNTHASE"/>
    <property type="match status" value="1"/>
</dbReference>
<gene>
    <name evidence="5" type="ORF">ASZ90_014361</name>
</gene>
<dbReference type="SUPFAM" id="SSF53901">
    <property type="entry name" value="Thiolase-like"/>
    <property type="match status" value="2"/>
</dbReference>
<comment type="caution">
    <text evidence="5">The sequence shown here is derived from an EMBL/GenBank/DDBJ whole genome shotgun (WGS) entry which is preliminary data.</text>
</comment>
<dbReference type="GO" id="GO:0010142">
    <property type="term" value="P:farnesyl diphosphate biosynthetic process, mevalonate pathway"/>
    <property type="evidence" value="ECO:0007669"/>
    <property type="project" value="InterPro"/>
</dbReference>
<dbReference type="InterPro" id="IPR013528">
    <property type="entry name" value="HMG_CoA_synth_N"/>
</dbReference>
<accession>A0A0W8F5L0</accession>
<proteinExistence type="inferred from homology"/>
<sequence>MTGIFGNSSKSASISGNSPFKEAVGIDDLAVYIPQLYLPLEGEFSRRREIDPGKLTRGIGIERMAIPDAHEDAATMAAMSLLELMRRCDLLPEDIGKIHIGTESAVDEAKAIGTYVIGMLEKVYGPGSFQHCSTVEFKSACIGTTLALESISYWVAADEGERVGVVIASDVAKYPLGSSGEYTQGAGSVSLLVKKNPRIAALEQIYGCFTRDENDFFRPTGCTMATVNGKHSNQCYLDAMQGAFASFAAKAARKGIISPKNGECTTDWIDHLLFHIPYPRMIEYASAAIFRQDWKNSSRWSDVEAEIGPEPEAGNYDDLERYRLDLARYARSFARSRQFLEAYNARVIDSAALSRSIGNIYTGSIYLGLASLLELQKLRAHERLCFGAYGSGCSALVFSARVSSEFSSVPSRDLFERLEKRREISLEEYELLHEGVRKESLIQPSGEFALAQIDHQGYRHYEYMS</sequence>
<evidence type="ECO:0000259" key="4">
    <source>
        <dbReference type="Pfam" id="PF08540"/>
    </source>
</evidence>
<protein>
    <submittedName>
        <fullName evidence="5">Hydroxymethylglutaryl-coa synthase</fullName>
        <ecNumber evidence="5">2.3.3.10</ecNumber>
    </submittedName>
</protein>
<dbReference type="InterPro" id="IPR016039">
    <property type="entry name" value="Thiolase-like"/>
</dbReference>
<dbReference type="EC" id="2.3.3.10" evidence="5"/>
<organism evidence="5">
    <name type="scientific">hydrocarbon metagenome</name>
    <dbReference type="NCBI Taxonomy" id="938273"/>
    <lineage>
        <taxon>unclassified sequences</taxon>
        <taxon>metagenomes</taxon>
        <taxon>ecological metagenomes</taxon>
    </lineage>
</organism>
<dbReference type="Pfam" id="PF08540">
    <property type="entry name" value="HMG_CoA_synt_C"/>
    <property type="match status" value="1"/>
</dbReference>
<comment type="similarity">
    <text evidence="1">Belongs to the thiolase-like superfamily. HMG-CoA synthase family.</text>
</comment>
<keyword evidence="2 5" id="KW-0808">Transferase</keyword>
<dbReference type="PANTHER" id="PTHR43323:SF2">
    <property type="entry name" value="HYDROXYMETHYLGLUTARYL-COA SYNTHASE"/>
    <property type="match status" value="1"/>
</dbReference>
<feature type="domain" description="Hydroxymethylglutaryl-coenzyme A synthase N-terminal" evidence="3">
    <location>
        <begin position="22"/>
        <end position="194"/>
    </location>
</feature>
<dbReference type="Gene3D" id="3.40.47.10">
    <property type="match status" value="1"/>
</dbReference>
<dbReference type="CDD" id="cd00827">
    <property type="entry name" value="init_cond_enzymes"/>
    <property type="match status" value="1"/>
</dbReference>
<name>A0A0W8F5L0_9ZZZZ</name>
<dbReference type="Pfam" id="PF01154">
    <property type="entry name" value="HMG_CoA_synt_N"/>
    <property type="match status" value="1"/>
</dbReference>